<evidence type="ECO:0000313" key="2">
    <source>
        <dbReference type="Proteomes" id="UP000321570"/>
    </source>
</evidence>
<gene>
    <name evidence="1" type="ORF">WMSIL1_LOCUS3396</name>
</gene>
<accession>A0A564Y7B1</accession>
<organism evidence="1 2">
    <name type="scientific">Hymenolepis diminuta</name>
    <name type="common">Rat tapeworm</name>
    <dbReference type="NCBI Taxonomy" id="6216"/>
    <lineage>
        <taxon>Eukaryota</taxon>
        <taxon>Metazoa</taxon>
        <taxon>Spiralia</taxon>
        <taxon>Lophotrochozoa</taxon>
        <taxon>Platyhelminthes</taxon>
        <taxon>Cestoda</taxon>
        <taxon>Eucestoda</taxon>
        <taxon>Cyclophyllidea</taxon>
        <taxon>Hymenolepididae</taxon>
        <taxon>Hymenolepis</taxon>
    </lineage>
</organism>
<dbReference type="AlphaFoldDB" id="A0A564Y7B1"/>
<dbReference type="EMBL" id="CABIJS010000110">
    <property type="protein sequence ID" value="VUZ42839.1"/>
    <property type="molecule type" value="Genomic_DNA"/>
</dbReference>
<name>A0A564Y7B1_HYMDI</name>
<dbReference type="Proteomes" id="UP000321570">
    <property type="component" value="Unassembled WGS sequence"/>
</dbReference>
<reference evidence="1 2" key="1">
    <citation type="submission" date="2019-07" db="EMBL/GenBank/DDBJ databases">
        <authorList>
            <person name="Jastrzebski P J."/>
            <person name="Paukszto L."/>
            <person name="Jastrzebski P J."/>
        </authorList>
    </citation>
    <scope>NUCLEOTIDE SEQUENCE [LARGE SCALE GENOMIC DNA]</scope>
    <source>
        <strain evidence="1 2">WMS-il1</strain>
    </source>
</reference>
<keyword evidence="2" id="KW-1185">Reference proteome</keyword>
<evidence type="ECO:0000313" key="1">
    <source>
        <dbReference type="EMBL" id="VUZ42839.1"/>
    </source>
</evidence>
<protein>
    <submittedName>
        <fullName evidence="1">Uncharacterized protein</fullName>
    </submittedName>
</protein>
<proteinExistence type="predicted"/>
<sequence>MNSAGSVRQRTGICMYKRPLYEWVEAEKMSRTNSHHYYLTFLCLFLGVILALTSVEATPVTHSVSRKTNETPHRPLKINKNVLKMLSDHFQTFGRPR</sequence>